<organism evidence="2 3">
    <name type="scientific">Salmonella phage Felix O1 (isolate Felix O1-VT1)</name>
    <name type="common">Bacteriophage Felix O1</name>
    <dbReference type="NCBI Taxonomy" id="1283336"/>
    <lineage>
        <taxon>Viruses</taxon>
        <taxon>Duplodnaviria</taxon>
        <taxon>Heunggongvirae</taxon>
        <taxon>Uroviricota</taxon>
        <taxon>Caudoviricetes</taxon>
        <taxon>Andersonviridae</taxon>
        <taxon>Ounavirinae</taxon>
        <taxon>Felixounavirus</taxon>
        <taxon>Felixounavirus felixO1</taxon>
    </lineage>
</organism>
<dbReference type="Proteomes" id="UP000009070">
    <property type="component" value="Segment"/>
</dbReference>
<accession>Q6KGD9</accession>
<sequence length="51" mass="6052">MHQIFFKLDTMVEHSLYINIIMVLLFNICRLQEILCKNAILIVSYLISHLC</sequence>
<keyword evidence="1" id="KW-0812">Transmembrane</keyword>
<evidence type="ECO:0000313" key="2">
    <source>
        <dbReference type="EMBL" id="AAQ14691.1"/>
    </source>
</evidence>
<protein>
    <submittedName>
        <fullName evidence="2">Uncharacterized protein</fullName>
    </submittedName>
</protein>
<name>Q6KGD9_BPFO1</name>
<evidence type="ECO:0000313" key="3">
    <source>
        <dbReference type="Proteomes" id="UP000009070"/>
    </source>
</evidence>
<keyword evidence="1" id="KW-0472">Membrane</keyword>
<dbReference type="EMBL" id="AF320576">
    <property type="protein sequence ID" value="AAQ14691.1"/>
    <property type="molecule type" value="Genomic_DNA"/>
</dbReference>
<keyword evidence="3" id="KW-1185">Reference proteome</keyword>
<keyword evidence="1" id="KW-1133">Transmembrane helix</keyword>
<feature type="transmembrane region" description="Helical" evidence="1">
    <location>
        <begin position="14"/>
        <end position="31"/>
    </location>
</feature>
<proteinExistence type="predicted"/>
<reference evidence="2 3" key="1">
    <citation type="submission" date="2000-11" db="EMBL/GenBank/DDBJ databases">
        <title>Bacteriophage Felix O1: Genetic Characterization.</title>
        <authorList>
            <person name="Sriranganathan N."/>
            <person name="Whichard J.M."/>
            <person name="Pierson F.W."/>
            <person name="Kapur V."/>
            <person name="Weigt L.A."/>
        </authorList>
    </citation>
    <scope>NUCLEOTIDE SEQUENCE [LARGE SCALE GENOMIC DNA]</scope>
    <source>
        <strain evidence="2">Felix O1-VT1</strain>
    </source>
</reference>
<organismHost>
    <name type="scientific">Salmonella</name>
    <dbReference type="NCBI Taxonomy" id="590"/>
</organismHost>
<evidence type="ECO:0000256" key="1">
    <source>
        <dbReference type="SAM" id="Phobius"/>
    </source>
</evidence>